<gene>
    <name evidence="5" type="ORF">CBI38_25165</name>
</gene>
<sequence>MLRRHPTVVIAPDSFKGSLTAAEVAAAMAEGVRSALGPDTVIIECPLADGGEGTLDALLANWHAVPRFLDTTDAVGRARTARYGISNDGVVGIIEAAEANGLPQVSDIPLQPMRADSYGVGVIAHTLLDQGVGEIVLCIGGSASTDGGTGFLRALGMRFLDSDGREVEPGGAGLASIASVDDSQLHPRARHVRWRVATDVDNPLCGSSGAAAVFGPQKGATPQNVIDLDAGLEHLARIIRAATGIDIAQHPGAGAAGGMPACLVPLLGAELTPGARLVSDVVGLRDLCAHADVVLTGEGSFDSQSLRGKVVRGVLDVTPPSCPVVVIAGTVQLSAAEIASSGVVSAFSIAKGPSSLTDMVANSAYLVREVSAQIGGLLGAALGARE</sequence>
<dbReference type="GO" id="GO:0031388">
    <property type="term" value="P:organic acid phosphorylation"/>
    <property type="evidence" value="ECO:0007669"/>
    <property type="project" value="UniProtKB-UniRule"/>
</dbReference>
<dbReference type="EMBL" id="CP021354">
    <property type="protein sequence ID" value="AWK74357.1"/>
    <property type="molecule type" value="Genomic_DNA"/>
</dbReference>
<evidence type="ECO:0000313" key="6">
    <source>
        <dbReference type="Proteomes" id="UP000245711"/>
    </source>
</evidence>
<evidence type="ECO:0000256" key="2">
    <source>
        <dbReference type="ARBA" id="ARBA00022679"/>
    </source>
</evidence>
<dbReference type="Gene3D" id="3.40.50.10350">
    <property type="entry name" value="Glycerate kinase, domain 1"/>
    <property type="match status" value="1"/>
</dbReference>
<dbReference type="AlphaFoldDB" id="A0A2S2C0E5"/>
<keyword evidence="3 4" id="KW-0418">Kinase</keyword>
<dbReference type="InterPro" id="IPR004381">
    <property type="entry name" value="Glycerate_kinase"/>
</dbReference>
<dbReference type="SUPFAM" id="SSF110738">
    <property type="entry name" value="Glycerate kinase I"/>
    <property type="match status" value="1"/>
</dbReference>
<dbReference type="InterPro" id="IPR036129">
    <property type="entry name" value="Glycerate_kinase_sf"/>
</dbReference>
<dbReference type="Gene3D" id="3.90.1510.10">
    <property type="entry name" value="Glycerate kinase, domain 2"/>
    <property type="match status" value="1"/>
</dbReference>
<dbReference type="Pfam" id="PF02595">
    <property type="entry name" value="Gly_kinase"/>
    <property type="match status" value="1"/>
</dbReference>
<reference evidence="5 6" key="1">
    <citation type="submission" date="2017-05" db="EMBL/GenBank/DDBJ databases">
        <title>Isolation of Rhodococcus sp. S2-17 biodegrading of BP-3.</title>
        <authorList>
            <person name="Lee Y."/>
            <person name="Kim K.H."/>
            <person name="Chun B.H."/>
            <person name="Jung H.S."/>
            <person name="Jeon C.O."/>
        </authorList>
    </citation>
    <scope>NUCLEOTIDE SEQUENCE [LARGE SCALE GENOMIC DNA]</scope>
    <source>
        <strain evidence="5 6">S2-17</strain>
    </source>
</reference>
<dbReference type="OrthoDB" id="9774290at2"/>
<evidence type="ECO:0000256" key="1">
    <source>
        <dbReference type="ARBA" id="ARBA00006284"/>
    </source>
</evidence>
<accession>A0A2S2C0E5</accession>
<dbReference type="PANTHER" id="PTHR21599">
    <property type="entry name" value="GLYCERATE KINASE"/>
    <property type="match status" value="1"/>
</dbReference>
<evidence type="ECO:0000256" key="4">
    <source>
        <dbReference type="PIRNR" id="PIRNR006078"/>
    </source>
</evidence>
<dbReference type="Proteomes" id="UP000245711">
    <property type="component" value="Chromosome"/>
</dbReference>
<dbReference type="NCBIfam" id="TIGR00045">
    <property type="entry name" value="glycerate kinase"/>
    <property type="match status" value="1"/>
</dbReference>
<dbReference type="InterPro" id="IPR018197">
    <property type="entry name" value="Glycerate_kinase_RE-like"/>
</dbReference>
<keyword evidence="2 4" id="KW-0808">Transferase</keyword>
<evidence type="ECO:0000256" key="3">
    <source>
        <dbReference type="ARBA" id="ARBA00022777"/>
    </source>
</evidence>
<name>A0A2S2C0E5_9NOCA</name>
<organism evidence="5 6">
    <name type="scientific">Rhodococcus oxybenzonivorans</name>
    <dbReference type="NCBI Taxonomy" id="1990687"/>
    <lineage>
        <taxon>Bacteria</taxon>
        <taxon>Bacillati</taxon>
        <taxon>Actinomycetota</taxon>
        <taxon>Actinomycetes</taxon>
        <taxon>Mycobacteriales</taxon>
        <taxon>Nocardiaceae</taxon>
        <taxon>Rhodococcus</taxon>
    </lineage>
</organism>
<dbReference type="KEGG" id="roz:CBI38_25165"/>
<dbReference type="RefSeq" id="WP_109333211.1">
    <property type="nucleotide sequence ID" value="NZ_CP021354.1"/>
</dbReference>
<keyword evidence="6" id="KW-1185">Reference proteome</keyword>
<proteinExistence type="inferred from homology"/>
<dbReference type="GO" id="GO:0008887">
    <property type="term" value="F:glycerate kinase activity"/>
    <property type="evidence" value="ECO:0007669"/>
    <property type="project" value="UniProtKB-UniRule"/>
</dbReference>
<protein>
    <submittedName>
        <fullName evidence="5">Glycerate kinase</fullName>
    </submittedName>
</protein>
<dbReference type="PANTHER" id="PTHR21599:SF0">
    <property type="entry name" value="GLYCERATE KINASE"/>
    <property type="match status" value="1"/>
</dbReference>
<dbReference type="InterPro" id="IPR018193">
    <property type="entry name" value="Glyc_kinase_flavodox-like_fold"/>
</dbReference>
<comment type="similarity">
    <text evidence="1 4">Belongs to the glycerate kinase type-1 family.</text>
</comment>
<evidence type="ECO:0000313" key="5">
    <source>
        <dbReference type="EMBL" id="AWK74357.1"/>
    </source>
</evidence>
<dbReference type="PIRSF" id="PIRSF006078">
    <property type="entry name" value="GlxK"/>
    <property type="match status" value="1"/>
</dbReference>